<keyword evidence="1" id="KW-0812">Transmembrane</keyword>
<reference evidence="2 3" key="1">
    <citation type="submission" date="2019-03" db="EMBL/GenBank/DDBJ databases">
        <title>Diversity of the mouse oral microbiome.</title>
        <authorList>
            <person name="Joseph S."/>
            <person name="Aduse-Opoku J."/>
            <person name="Curtis M."/>
            <person name="Wade W."/>
            <person name="Hashim A."/>
        </authorList>
    </citation>
    <scope>NUCLEOTIDE SEQUENCE [LARGE SCALE GENOMIC DNA]</scope>
    <source>
        <strain evidence="3">irhom_31</strain>
    </source>
</reference>
<feature type="transmembrane region" description="Helical" evidence="1">
    <location>
        <begin position="73"/>
        <end position="93"/>
    </location>
</feature>
<dbReference type="AlphaFoldDB" id="A0A4Y9F586"/>
<feature type="transmembrane region" description="Helical" evidence="1">
    <location>
        <begin position="105"/>
        <end position="124"/>
    </location>
</feature>
<sequence>MKNFSTYTFSVLSLASLSAGSIKEIIKIFLSGQHLEGWVLVVPILSTSLYLCVHFLGIIFGKKINMPLLLSNSSFLFISSFSTVFLFAFYSAFLSDGALFAFFESTAYAIIFSIVTVVSMKYYYRSNIKKITG</sequence>
<feature type="transmembrane region" description="Helical" evidence="1">
    <location>
        <begin position="38"/>
        <end position="61"/>
    </location>
</feature>
<proteinExistence type="predicted"/>
<dbReference type="Proteomes" id="UP000297951">
    <property type="component" value="Unassembled WGS sequence"/>
</dbReference>
<comment type="caution">
    <text evidence="2">The sequence shown here is derived from an EMBL/GenBank/DDBJ whole genome shotgun (WGS) entry which is preliminary data.</text>
</comment>
<evidence type="ECO:0000256" key="1">
    <source>
        <dbReference type="SAM" id="Phobius"/>
    </source>
</evidence>
<keyword evidence="1" id="KW-0472">Membrane</keyword>
<protein>
    <submittedName>
        <fullName evidence="2">Uncharacterized protein</fullName>
    </submittedName>
</protein>
<name>A0A4Y9F586_9MICC</name>
<accession>A0A4Y9F586</accession>
<evidence type="ECO:0000313" key="2">
    <source>
        <dbReference type="EMBL" id="TFU23425.1"/>
    </source>
</evidence>
<evidence type="ECO:0000313" key="3">
    <source>
        <dbReference type="Proteomes" id="UP000297951"/>
    </source>
</evidence>
<organism evidence="2 3">
    <name type="scientific">Rothia nasimurium</name>
    <dbReference type="NCBI Taxonomy" id="85336"/>
    <lineage>
        <taxon>Bacteria</taxon>
        <taxon>Bacillati</taxon>
        <taxon>Actinomycetota</taxon>
        <taxon>Actinomycetes</taxon>
        <taxon>Micrococcales</taxon>
        <taxon>Micrococcaceae</taxon>
        <taxon>Rothia</taxon>
    </lineage>
</organism>
<gene>
    <name evidence="2" type="ORF">E4U03_03545</name>
</gene>
<dbReference type="RefSeq" id="WP_135011614.1">
    <property type="nucleotide sequence ID" value="NZ_JADGLK010000008.1"/>
</dbReference>
<keyword evidence="1" id="KW-1133">Transmembrane helix</keyword>
<dbReference type="EMBL" id="SPQC01000008">
    <property type="protein sequence ID" value="TFU23425.1"/>
    <property type="molecule type" value="Genomic_DNA"/>
</dbReference>